<dbReference type="Pfam" id="PF07557">
    <property type="entry name" value="Shugoshin_C"/>
    <property type="match status" value="1"/>
</dbReference>
<keyword evidence="3" id="KW-0175">Coiled coil</keyword>
<feature type="coiled-coil region" evidence="3">
    <location>
        <begin position="32"/>
        <end position="80"/>
    </location>
</feature>
<dbReference type="OrthoDB" id="2140543at2759"/>
<evidence type="ECO:0000256" key="3">
    <source>
        <dbReference type="SAM" id="Coils"/>
    </source>
</evidence>
<keyword evidence="7" id="KW-1185">Reference proteome</keyword>
<sequence>MKLDRFILGLNPKTRDVRDMFYKRNNEIIRVNAKYATIIRRLERERADLQNELFAIKMSASDLQFKLDAALNRITELECESVPMESLRNASQAAILAYRGIQRAFHKACEIFDHHALPGLEVMTHLGMHSKKTETYPSLGKSNKYSQEKISTPALVASRMYKKAKSVSSEFTIKLQTSYPPKPVRSKKIQEILSTELQLFPQSTQSSVDDVLRPIPEVVHDTDLECLTQLSPQDSTVSCLNETGTNVHIKQIESPRVTRIAQLCSKFETSDFITDSNEVFSSFDNNPTNRQATPIFDNQNVNSNEQSYSFAESTVPIGESRSLRRRAFLPINYKLPSLKVKMRKDEPTFPQSESAFDFETSSPK</sequence>
<evidence type="ECO:0000256" key="2">
    <source>
        <dbReference type="ARBA" id="ARBA00022829"/>
    </source>
</evidence>
<gene>
    <name evidence="6" type="ORF">BATDEDRAFT_23625</name>
</gene>
<dbReference type="GO" id="GO:0045132">
    <property type="term" value="P:meiotic chromosome segregation"/>
    <property type="evidence" value="ECO:0007669"/>
    <property type="project" value="InterPro"/>
</dbReference>
<accession>F4NXV8</accession>
<evidence type="ECO:0000259" key="5">
    <source>
        <dbReference type="Pfam" id="PF07557"/>
    </source>
</evidence>
<dbReference type="GeneID" id="18238262"/>
<evidence type="ECO:0000313" key="7">
    <source>
        <dbReference type="Proteomes" id="UP000007241"/>
    </source>
</evidence>
<comment type="similarity">
    <text evidence="1">Belongs to the shugoshin family.</text>
</comment>
<dbReference type="InterPro" id="IPR011515">
    <property type="entry name" value="Shugoshin_C"/>
</dbReference>
<proteinExistence type="inferred from homology"/>
<feature type="region of interest" description="Disordered" evidence="4">
    <location>
        <begin position="343"/>
        <end position="364"/>
    </location>
</feature>
<dbReference type="AlphaFoldDB" id="F4NXV8"/>
<organism evidence="6 7">
    <name type="scientific">Batrachochytrium dendrobatidis (strain JAM81 / FGSC 10211)</name>
    <name type="common">Frog chytrid fungus</name>
    <dbReference type="NCBI Taxonomy" id="684364"/>
    <lineage>
        <taxon>Eukaryota</taxon>
        <taxon>Fungi</taxon>
        <taxon>Fungi incertae sedis</taxon>
        <taxon>Chytridiomycota</taxon>
        <taxon>Chytridiomycota incertae sedis</taxon>
        <taxon>Chytridiomycetes</taxon>
        <taxon>Rhizophydiales</taxon>
        <taxon>Rhizophydiales incertae sedis</taxon>
        <taxon>Batrachochytrium</taxon>
    </lineage>
</organism>
<dbReference type="RefSeq" id="XP_006677331.1">
    <property type="nucleotide sequence ID" value="XM_006677268.1"/>
</dbReference>
<protein>
    <recommendedName>
        <fullName evidence="5">Shugoshin C-terminal domain-containing protein</fullName>
    </recommendedName>
</protein>
<dbReference type="GO" id="GO:0005634">
    <property type="term" value="C:nucleus"/>
    <property type="evidence" value="ECO:0007669"/>
    <property type="project" value="InterPro"/>
</dbReference>
<evidence type="ECO:0000256" key="1">
    <source>
        <dbReference type="ARBA" id="ARBA00010845"/>
    </source>
</evidence>
<feature type="compositionally biased region" description="Polar residues" evidence="4">
    <location>
        <begin position="349"/>
        <end position="364"/>
    </location>
</feature>
<name>F4NXV8_BATDJ</name>
<evidence type="ECO:0000256" key="4">
    <source>
        <dbReference type="SAM" id="MobiDB-lite"/>
    </source>
</evidence>
<reference evidence="6 7" key="1">
    <citation type="submission" date="2009-12" db="EMBL/GenBank/DDBJ databases">
        <title>The draft genome of Batrachochytrium dendrobatidis.</title>
        <authorList>
            <consortium name="US DOE Joint Genome Institute (JGI-PGF)"/>
            <person name="Kuo A."/>
            <person name="Salamov A."/>
            <person name="Schmutz J."/>
            <person name="Lucas S."/>
            <person name="Pitluck S."/>
            <person name="Rosenblum E."/>
            <person name="Stajich J."/>
            <person name="Eisen M."/>
            <person name="Grigoriev I.V."/>
        </authorList>
    </citation>
    <scope>NUCLEOTIDE SEQUENCE [LARGE SCALE GENOMIC DNA]</scope>
    <source>
        <strain evidence="7">JAM81 / FGSC 10211</strain>
    </source>
</reference>
<dbReference type="GO" id="GO:0000775">
    <property type="term" value="C:chromosome, centromeric region"/>
    <property type="evidence" value="ECO:0007669"/>
    <property type="project" value="InterPro"/>
</dbReference>
<dbReference type="InParanoid" id="F4NXV8"/>
<keyword evidence="2" id="KW-0159">Chromosome partition</keyword>
<dbReference type="HOGENOM" id="CLU_760720_0_0_1"/>
<dbReference type="Proteomes" id="UP000007241">
    <property type="component" value="Unassembled WGS sequence"/>
</dbReference>
<dbReference type="EMBL" id="GL882881">
    <property type="protein sequence ID" value="EGF81915.1"/>
    <property type="molecule type" value="Genomic_DNA"/>
</dbReference>
<feature type="domain" description="Shugoshin C-terminal" evidence="5">
    <location>
        <begin position="321"/>
        <end position="344"/>
    </location>
</feature>
<evidence type="ECO:0000313" key="6">
    <source>
        <dbReference type="EMBL" id="EGF81915.1"/>
    </source>
</evidence>